<keyword evidence="13" id="KW-0325">Glycoprotein</keyword>
<evidence type="ECO:0000256" key="8">
    <source>
        <dbReference type="ARBA" id="ARBA00022840"/>
    </source>
</evidence>
<feature type="region of interest" description="Disordered" evidence="15">
    <location>
        <begin position="1"/>
        <end position="37"/>
    </location>
</feature>
<dbReference type="Pfam" id="PF00754">
    <property type="entry name" value="F5_F8_type_C"/>
    <property type="match status" value="1"/>
</dbReference>
<dbReference type="Pfam" id="PF07714">
    <property type="entry name" value="PK_Tyr_Ser-Thr"/>
    <property type="match status" value="1"/>
</dbReference>
<dbReference type="GO" id="GO:0030424">
    <property type="term" value="C:axon"/>
    <property type="evidence" value="ECO:0007669"/>
    <property type="project" value="UniProtKB-SubCell"/>
</dbReference>
<evidence type="ECO:0000256" key="7">
    <source>
        <dbReference type="ARBA" id="ARBA00022741"/>
    </source>
</evidence>
<reference evidence="21" key="1">
    <citation type="submission" date="2017-02" db="UniProtKB">
        <authorList>
            <consortium name="WormBaseParasite"/>
        </authorList>
    </citation>
    <scope>IDENTIFICATION</scope>
</reference>
<dbReference type="InterPro" id="IPR050122">
    <property type="entry name" value="RTK"/>
</dbReference>
<keyword evidence="7" id="KW-0547">Nucleotide-binding</keyword>
<dbReference type="SMART" id="SM00231">
    <property type="entry name" value="FA58C"/>
    <property type="match status" value="1"/>
</dbReference>
<dbReference type="GO" id="GO:0005518">
    <property type="term" value="F:collagen binding"/>
    <property type="evidence" value="ECO:0007669"/>
    <property type="project" value="TreeGrafter"/>
</dbReference>
<feature type="domain" description="F5/8 type C" evidence="18">
    <location>
        <begin position="1"/>
        <end position="151"/>
    </location>
</feature>
<evidence type="ECO:0000256" key="13">
    <source>
        <dbReference type="ARBA" id="ARBA00023180"/>
    </source>
</evidence>
<dbReference type="PROSITE" id="PS01286">
    <property type="entry name" value="FA58C_2"/>
    <property type="match status" value="1"/>
</dbReference>
<dbReference type="GO" id="GO:0005524">
    <property type="term" value="F:ATP binding"/>
    <property type="evidence" value="ECO:0007669"/>
    <property type="project" value="UniProtKB-KW"/>
</dbReference>
<evidence type="ECO:0000256" key="10">
    <source>
        <dbReference type="ARBA" id="ARBA00023136"/>
    </source>
</evidence>
<proteinExistence type="inferred from homology"/>
<keyword evidence="5 16" id="KW-0812">Transmembrane</keyword>
<keyword evidence="9 16" id="KW-1133">Transmembrane helix</keyword>
<comment type="similarity">
    <text evidence="14">Belongs to the protein kinase superfamily. Tyr protein kinase family. Insulin receptor subfamily.</text>
</comment>
<evidence type="ECO:0000256" key="12">
    <source>
        <dbReference type="ARBA" id="ARBA00023170"/>
    </source>
</evidence>
<evidence type="ECO:0000256" key="4">
    <source>
        <dbReference type="ARBA" id="ARBA00022475"/>
    </source>
</evidence>
<dbReference type="OMA" id="HPIVYLN"/>
<dbReference type="InterPro" id="IPR008979">
    <property type="entry name" value="Galactose-bd-like_sf"/>
</dbReference>
<sequence length="812" mass="92980">MESGRIRDSQLSASSSHDKDSTGPQNSRIRTERGSGAWCPRQQIGAETVEWLQIDFNVEMVITAIESQGRFDSGRGLEYAPGYMLEYWRESLGTWARYKNGKQNEVISGNSDTQSTVLRALNGGIVARNIRVIPVSESTRTVCMRIELYGCTYKDQLLSYAIPEGDTVDGLNLKDDTYDGILNSSNYLTNGLGKLYDGALGVDNFEKKPQDWIGWCKEKHGEIITIEVIFERKKIISAIFFHVSNFLKSGAQVFESAHIWFSPRGEGEFSPRTLYFNYIADKYFQSARWVRIPVPNRMAKELRVQLSISRNSSCLLLSEMKFDFTNELYGSDEFDEEFDLDHSLNTVDTLTYFAINDTSEESGRLLSIAAIISLILVLSSVIILFYLLIVYRHTFQRRISFLILKKSSKDIGMTIERPVVKRTSPNAYRITDNEQNLLLEKFQLNRSSGSDYAEPNYVIRSNKELSTSNRTLCNDTSKSSSDCTVHYASHEICARHPRQLGYTSLNHSTVSQLSRDYNEVKMASKLRNFVEIDPRSLIFHKCLGKGLFGEVWLCNLEERKVLNKTCQDNNIVDHTRNEFEFIVAELSRLRHQNILEVIGMCCDEKLCSCIHEYFEEHLSHYLRNLTIQSEYKTELLLSVSTQIAAGMSYLESNGFVHGNLSANNCLVATDGTIKLTYFSLASAIDNYERDHRASASKIRWLSWEHVMKNSSPTSKGDVWSFGVTLWEVLNVCNKYPYEMLNDSDVYKNLLFMKRHGTLKIYLDKPDFSSSNFYHEFLLPCWHYDPDQRPTFHSLHCRLQNITCAQMSDSCSG</sequence>
<evidence type="ECO:0000256" key="11">
    <source>
        <dbReference type="ARBA" id="ARBA00023157"/>
    </source>
</evidence>
<dbReference type="PANTHER" id="PTHR24416:SF634">
    <property type="entry name" value="DISCOIDIN DOMAIN-CONTAINING RECEPTOR TYROSINE KINASE B"/>
    <property type="match status" value="1"/>
</dbReference>
<accession>A0A0N5CNR7</accession>
<feature type="transmembrane region" description="Helical" evidence="16">
    <location>
        <begin position="365"/>
        <end position="391"/>
    </location>
</feature>
<gene>
    <name evidence="19" type="ORF">TCLT_LOCUS1838</name>
</gene>
<dbReference type="AlphaFoldDB" id="A0A0N5CNR7"/>
<dbReference type="GO" id="GO:0005886">
    <property type="term" value="C:plasma membrane"/>
    <property type="evidence" value="ECO:0007669"/>
    <property type="project" value="UniProtKB-SubCell"/>
</dbReference>
<dbReference type="InterPro" id="IPR000421">
    <property type="entry name" value="FA58C"/>
</dbReference>
<evidence type="ECO:0000313" key="20">
    <source>
        <dbReference type="Proteomes" id="UP000276776"/>
    </source>
</evidence>
<dbReference type="InterPro" id="IPR048525">
    <property type="entry name" value="DDR1-2_DS-like"/>
</dbReference>
<evidence type="ECO:0000259" key="18">
    <source>
        <dbReference type="PROSITE" id="PS50022"/>
    </source>
</evidence>
<dbReference type="GO" id="GO:0048680">
    <property type="term" value="P:positive regulation of axon regeneration"/>
    <property type="evidence" value="ECO:0007669"/>
    <property type="project" value="UniProtKB-ARBA"/>
</dbReference>
<dbReference type="FunFam" id="2.60.120.260:FF:000007">
    <property type="entry name" value="Discoidin domain receptor tyrosine kinase 1"/>
    <property type="match status" value="1"/>
</dbReference>
<keyword evidence="11" id="KW-1015">Disulfide bond</keyword>
<keyword evidence="20" id="KW-1185">Reference proteome</keyword>
<evidence type="ECO:0000313" key="19">
    <source>
        <dbReference type="EMBL" id="VDM97485.1"/>
    </source>
</evidence>
<evidence type="ECO:0000256" key="9">
    <source>
        <dbReference type="ARBA" id="ARBA00022989"/>
    </source>
</evidence>
<evidence type="ECO:0000256" key="1">
    <source>
        <dbReference type="ARBA" id="ARBA00004251"/>
    </source>
</evidence>
<dbReference type="InterPro" id="IPR000719">
    <property type="entry name" value="Prot_kinase_dom"/>
</dbReference>
<evidence type="ECO:0000256" key="5">
    <source>
        <dbReference type="ARBA" id="ARBA00022692"/>
    </source>
</evidence>
<dbReference type="Gene3D" id="2.60.120.260">
    <property type="entry name" value="Galactose-binding domain-like"/>
    <property type="match status" value="1"/>
</dbReference>
<evidence type="ECO:0000256" key="16">
    <source>
        <dbReference type="SAM" id="Phobius"/>
    </source>
</evidence>
<dbReference type="Gene3D" id="2.60.120.1190">
    <property type="match status" value="1"/>
</dbReference>
<evidence type="ECO:0000313" key="21">
    <source>
        <dbReference type="WBParaSite" id="TCLT_0000183701-mRNA-1"/>
    </source>
</evidence>
<keyword evidence="6" id="KW-0732">Signal</keyword>
<dbReference type="Gene3D" id="1.10.510.10">
    <property type="entry name" value="Transferase(Phosphotransferase) domain 1"/>
    <property type="match status" value="1"/>
</dbReference>
<dbReference type="OrthoDB" id="6071166at2759"/>
<dbReference type="EMBL" id="UYYF01000284">
    <property type="protein sequence ID" value="VDM97485.1"/>
    <property type="molecule type" value="Genomic_DNA"/>
</dbReference>
<keyword evidence="8" id="KW-0067">ATP-binding</keyword>
<evidence type="ECO:0000256" key="6">
    <source>
        <dbReference type="ARBA" id="ARBA00022729"/>
    </source>
</evidence>
<feature type="domain" description="Protein kinase" evidence="17">
    <location>
        <begin position="537"/>
        <end position="798"/>
    </location>
</feature>
<protein>
    <submittedName>
        <fullName evidence="21">Discoidin domain-containing receptor 2</fullName>
    </submittedName>
</protein>
<dbReference type="GO" id="GO:0038062">
    <property type="term" value="F:protein tyrosine kinase collagen receptor activity"/>
    <property type="evidence" value="ECO:0007669"/>
    <property type="project" value="TreeGrafter"/>
</dbReference>
<dbReference type="GO" id="GO:0043235">
    <property type="term" value="C:receptor complex"/>
    <property type="evidence" value="ECO:0007669"/>
    <property type="project" value="TreeGrafter"/>
</dbReference>
<dbReference type="InterPro" id="IPR001245">
    <property type="entry name" value="Ser-Thr/Tyr_kinase_cat_dom"/>
</dbReference>
<dbReference type="GO" id="GO:0008045">
    <property type="term" value="P:motor neuron axon guidance"/>
    <property type="evidence" value="ECO:0007669"/>
    <property type="project" value="UniProtKB-ARBA"/>
</dbReference>
<evidence type="ECO:0000259" key="17">
    <source>
        <dbReference type="PROSITE" id="PS50011"/>
    </source>
</evidence>
<dbReference type="GO" id="GO:0043204">
    <property type="term" value="C:perikaryon"/>
    <property type="evidence" value="ECO:0007669"/>
    <property type="project" value="UniProtKB-SubCell"/>
</dbReference>
<dbReference type="Proteomes" id="UP000276776">
    <property type="component" value="Unassembled WGS sequence"/>
</dbReference>
<evidence type="ECO:0000256" key="3">
    <source>
        <dbReference type="ARBA" id="ARBA00004489"/>
    </source>
</evidence>
<dbReference type="PANTHER" id="PTHR24416">
    <property type="entry name" value="TYROSINE-PROTEIN KINASE RECEPTOR"/>
    <property type="match status" value="1"/>
</dbReference>
<dbReference type="WBParaSite" id="TCLT_0000183701-mRNA-1">
    <property type="protein sequence ID" value="TCLT_0000183701-mRNA-1"/>
    <property type="gene ID" value="TCLT_0000183701"/>
</dbReference>
<dbReference type="SUPFAM" id="SSF49785">
    <property type="entry name" value="Galactose-binding domain-like"/>
    <property type="match status" value="1"/>
</dbReference>
<dbReference type="PROSITE" id="PS50011">
    <property type="entry name" value="PROTEIN_KINASE_DOM"/>
    <property type="match status" value="1"/>
</dbReference>
<keyword evidence="4" id="KW-1003">Cell membrane</keyword>
<evidence type="ECO:0000256" key="15">
    <source>
        <dbReference type="SAM" id="MobiDB-lite"/>
    </source>
</evidence>
<keyword evidence="12" id="KW-0675">Receptor</keyword>
<comment type="subcellular location">
    <subcellularLocation>
        <location evidence="1">Cell membrane</location>
        <topology evidence="1">Single-pass type I membrane protein</topology>
    </subcellularLocation>
    <subcellularLocation>
        <location evidence="3">Cell projection</location>
        <location evidence="3">Axon</location>
    </subcellularLocation>
    <subcellularLocation>
        <location evidence="2">Perikaryon</location>
    </subcellularLocation>
</comment>
<dbReference type="Pfam" id="PF21114">
    <property type="entry name" value="DDR1-2_DS-like"/>
    <property type="match status" value="1"/>
</dbReference>
<evidence type="ECO:0000256" key="14">
    <source>
        <dbReference type="ARBA" id="ARBA00061639"/>
    </source>
</evidence>
<evidence type="ECO:0000256" key="2">
    <source>
        <dbReference type="ARBA" id="ARBA00004484"/>
    </source>
</evidence>
<dbReference type="InterPro" id="IPR011009">
    <property type="entry name" value="Kinase-like_dom_sf"/>
</dbReference>
<dbReference type="PROSITE" id="PS50022">
    <property type="entry name" value="FA58C_3"/>
    <property type="match status" value="1"/>
</dbReference>
<keyword evidence="10 16" id="KW-0472">Membrane</keyword>
<dbReference type="GO" id="GO:0051897">
    <property type="term" value="P:positive regulation of phosphatidylinositol 3-kinase/protein kinase B signal transduction"/>
    <property type="evidence" value="ECO:0007669"/>
    <property type="project" value="TreeGrafter"/>
</dbReference>
<reference evidence="19 20" key="2">
    <citation type="submission" date="2018-11" db="EMBL/GenBank/DDBJ databases">
        <authorList>
            <consortium name="Pathogen Informatics"/>
        </authorList>
    </citation>
    <scope>NUCLEOTIDE SEQUENCE [LARGE SCALE GENOMIC DNA]</scope>
</reference>
<name>A0A0N5CNR7_THECL</name>
<dbReference type="SUPFAM" id="SSF56112">
    <property type="entry name" value="Protein kinase-like (PK-like)"/>
    <property type="match status" value="1"/>
</dbReference>
<organism evidence="21">
    <name type="scientific">Thelazia callipaeda</name>
    <name type="common">Oriental eyeworm</name>
    <name type="synonym">Parasitic nematode</name>
    <dbReference type="NCBI Taxonomy" id="103827"/>
    <lineage>
        <taxon>Eukaryota</taxon>
        <taxon>Metazoa</taxon>
        <taxon>Ecdysozoa</taxon>
        <taxon>Nematoda</taxon>
        <taxon>Chromadorea</taxon>
        <taxon>Rhabditida</taxon>
        <taxon>Spirurina</taxon>
        <taxon>Spiruromorpha</taxon>
        <taxon>Thelazioidea</taxon>
        <taxon>Thelaziidae</taxon>
        <taxon>Thelazia</taxon>
    </lineage>
</organism>
<dbReference type="CDD" id="cd00057">
    <property type="entry name" value="FA58C"/>
    <property type="match status" value="1"/>
</dbReference>